<dbReference type="Proteomes" id="UP001341840">
    <property type="component" value="Unassembled WGS sequence"/>
</dbReference>
<accession>A0ABU6SUK2</accession>
<reference evidence="1 2" key="1">
    <citation type="journal article" date="2023" name="Plants (Basel)">
        <title>Bridging the Gap: Combining Genomics and Transcriptomics Approaches to Understand Stylosanthes scabra, an Orphan Legume from the Brazilian Caatinga.</title>
        <authorList>
            <person name="Ferreira-Neto J.R.C."/>
            <person name="da Silva M.D."/>
            <person name="Binneck E."/>
            <person name="de Melo N.F."/>
            <person name="da Silva R.H."/>
            <person name="de Melo A.L.T.M."/>
            <person name="Pandolfi V."/>
            <person name="Bustamante F.O."/>
            <person name="Brasileiro-Vidal A.C."/>
            <person name="Benko-Iseppon A.M."/>
        </authorList>
    </citation>
    <scope>NUCLEOTIDE SEQUENCE [LARGE SCALE GENOMIC DNA]</scope>
    <source>
        <tissue evidence="1">Leaves</tissue>
    </source>
</reference>
<sequence>AMPLLSQVLKDNNFDPVVDQKLQNQYEPTQMASMLASAAASIRYEPELRP</sequence>
<dbReference type="EMBL" id="JASCZI010062064">
    <property type="protein sequence ID" value="MED6140010.1"/>
    <property type="molecule type" value="Genomic_DNA"/>
</dbReference>
<protein>
    <submittedName>
        <fullName evidence="1">Uncharacterized protein</fullName>
    </submittedName>
</protein>
<feature type="non-terminal residue" evidence="1">
    <location>
        <position position="1"/>
    </location>
</feature>
<evidence type="ECO:0000313" key="2">
    <source>
        <dbReference type="Proteomes" id="UP001341840"/>
    </source>
</evidence>
<name>A0ABU6SUK2_9FABA</name>
<organism evidence="1 2">
    <name type="scientific">Stylosanthes scabra</name>
    <dbReference type="NCBI Taxonomy" id="79078"/>
    <lineage>
        <taxon>Eukaryota</taxon>
        <taxon>Viridiplantae</taxon>
        <taxon>Streptophyta</taxon>
        <taxon>Embryophyta</taxon>
        <taxon>Tracheophyta</taxon>
        <taxon>Spermatophyta</taxon>
        <taxon>Magnoliopsida</taxon>
        <taxon>eudicotyledons</taxon>
        <taxon>Gunneridae</taxon>
        <taxon>Pentapetalae</taxon>
        <taxon>rosids</taxon>
        <taxon>fabids</taxon>
        <taxon>Fabales</taxon>
        <taxon>Fabaceae</taxon>
        <taxon>Papilionoideae</taxon>
        <taxon>50 kb inversion clade</taxon>
        <taxon>dalbergioids sensu lato</taxon>
        <taxon>Dalbergieae</taxon>
        <taxon>Pterocarpus clade</taxon>
        <taxon>Stylosanthes</taxon>
    </lineage>
</organism>
<gene>
    <name evidence="1" type="ORF">PIB30_089106</name>
</gene>
<proteinExistence type="predicted"/>
<evidence type="ECO:0000313" key="1">
    <source>
        <dbReference type="EMBL" id="MED6140010.1"/>
    </source>
</evidence>
<comment type="caution">
    <text evidence="1">The sequence shown here is derived from an EMBL/GenBank/DDBJ whole genome shotgun (WGS) entry which is preliminary data.</text>
</comment>
<keyword evidence="2" id="KW-1185">Reference proteome</keyword>